<accession>A0ACB0FFA8</accession>
<reference evidence="1" key="1">
    <citation type="submission" date="2023-05" db="EMBL/GenBank/DDBJ databases">
        <authorList>
            <consortium name="ELIXIR-Norway"/>
        </authorList>
    </citation>
    <scope>NUCLEOTIDE SEQUENCE</scope>
</reference>
<dbReference type="EMBL" id="OX596090">
    <property type="protein sequence ID" value="CAI9711183.1"/>
    <property type="molecule type" value="Genomic_DNA"/>
</dbReference>
<dbReference type="Proteomes" id="UP001162501">
    <property type="component" value="Chromosome 6"/>
</dbReference>
<sequence length="275" mass="28527">MPRGQGCKGQSLASEHGPTRGPVGRGSGTWDHVALAELWSPQMPLPAVSSAPAQGRLDPSSQETPSHSAGPPMGLPSPTFPASELSACWAWGHAQSPASGGGKQSVRKTLLQRQATLRSASRREVKTPARCQVKPERLQAAGSRPCPQPVATSALGGAGGGWEHRDGSEVRGVVLKVLDGAGTTGGQEGSVIAEAAIRREGVEARGCPPCFLLWEDRRRTRAHSLQTARALHRGISGTPGHPSLSLCWSSMCRAYPGAGPADLGREACPEPALGG</sequence>
<protein>
    <submittedName>
        <fullName evidence="1">Uncharacterized protein</fullName>
    </submittedName>
</protein>
<evidence type="ECO:0000313" key="2">
    <source>
        <dbReference type="Proteomes" id="UP001162501"/>
    </source>
</evidence>
<name>A0ACB0FFA8_RANTA</name>
<organism evidence="1 2">
    <name type="scientific">Rangifer tarandus platyrhynchus</name>
    <name type="common">Svalbard reindeer</name>
    <dbReference type="NCBI Taxonomy" id="3082113"/>
    <lineage>
        <taxon>Eukaryota</taxon>
        <taxon>Metazoa</taxon>
        <taxon>Chordata</taxon>
        <taxon>Craniata</taxon>
        <taxon>Vertebrata</taxon>
        <taxon>Euteleostomi</taxon>
        <taxon>Mammalia</taxon>
        <taxon>Eutheria</taxon>
        <taxon>Laurasiatheria</taxon>
        <taxon>Artiodactyla</taxon>
        <taxon>Ruminantia</taxon>
        <taxon>Pecora</taxon>
        <taxon>Cervidae</taxon>
        <taxon>Odocoileinae</taxon>
        <taxon>Rangifer</taxon>
    </lineage>
</organism>
<evidence type="ECO:0000313" key="1">
    <source>
        <dbReference type="EMBL" id="CAI9711183.1"/>
    </source>
</evidence>
<proteinExistence type="predicted"/>
<gene>
    <name evidence="1" type="ORF">MRATA1EN3_LOCUS22396</name>
</gene>